<evidence type="ECO:0000256" key="1">
    <source>
        <dbReference type="ARBA" id="ARBA00004651"/>
    </source>
</evidence>
<reference evidence="7" key="1">
    <citation type="journal article" date="2014" name="Int. J. Syst. Evol. Microbiol.">
        <title>Complete genome sequence of Corynebacterium casei LMG S-19264T (=DSM 44701T), isolated from a smear-ripened cheese.</title>
        <authorList>
            <consortium name="US DOE Joint Genome Institute (JGI-PGF)"/>
            <person name="Walter F."/>
            <person name="Albersmeier A."/>
            <person name="Kalinowski J."/>
            <person name="Ruckert C."/>
        </authorList>
    </citation>
    <scope>NUCLEOTIDE SEQUENCE</scope>
    <source>
        <strain evidence="7">CGMCC 1.15880</strain>
    </source>
</reference>
<evidence type="ECO:0000256" key="5">
    <source>
        <dbReference type="SAM" id="Phobius"/>
    </source>
</evidence>
<dbReference type="GO" id="GO:0140359">
    <property type="term" value="F:ABC-type transporter activity"/>
    <property type="evidence" value="ECO:0007669"/>
    <property type="project" value="InterPro"/>
</dbReference>
<dbReference type="GO" id="GO:0005524">
    <property type="term" value="F:ATP binding"/>
    <property type="evidence" value="ECO:0007669"/>
    <property type="project" value="InterPro"/>
</dbReference>
<keyword evidence="2 5" id="KW-0812">Transmembrane</keyword>
<organism evidence="7 8">
    <name type="scientific">Neptunicoccus cionae</name>
    <dbReference type="NCBI Taxonomy" id="2035344"/>
    <lineage>
        <taxon>Bacteria</taxon>
        <taxon>Pseudomonadati</taxon>
        <taxon>Pseudomonadota</taxon>
        <taxon>Alphaproteobacteria</taxon>
        <taxon>Rhodobacterales</taxon>
        <taxon>Paracoccaceae</taxon>
        <taxon>Neptunicoccus</taxon>
    </lineage>
</organism>
<reference evidence="7" key="2">
    <citation type="submission" date="2020-09" db="EMBL/GenBank/DDBJ databases">
        <authorList>
            <person name="Sun Q."/>
            <person name="Zhou Y."/>
        </authorList>
    </citation>
    <scope>NUCLEOTIDE SEQUENCE</scope>
    <source>
        <strain evidence="7">CGMCC 1.15880</strain>
    </source>
</reference>
<dbReference type="EMBL" id="BMKA01000004">
    <property type="protein sequence ID" value="GGA27699.1"/>
    <property type="molecule type" value="Genomic_DNA"/>
</dbReference>
<name>A0A916VSR7_9RHOB</name>
<gene>
    <name evidence="7" type="ORF">GCM10011498_30990</name>
</gene>
<sequence>MLELYHLLIHRLSHTLGHQYNDGAPDWLHPVLHVVLFYAPLLLLCVLCYWMIKRIQRRSRARKIIHPTSPSEPIPGMDRNLFRFVFRASKGQQIILLLTSLLAMPILYSTLELPKQIINIALDADQFPTKVMEYELTQIQLLGMLCGLYLIAILLNGMHKYWLNVFKGRVAERFLRRLRLLIYRRWRSPKTNTKGTDIIPIMVQEVEPIGGFAADILTLPVFQGGTLLTIMLFMFVQEPMLGLAAIAILPVQLILLPKLQRKLNKLARRRIHEVRILGSELGQQTESATNRNCTTKPVIKSLRRIESVRQDIHRMKFFIKVLNNFLTALTPFFFYALGGYFVIEGRITLGALVAVLAAHKEFSAPLKELFRYYQSLEDVRIRYREVFRYFATGRV</sequence>
<comment type="caution">
    <text evidence="7">The sequence shown here is derived from an EMBL/GenBank/DDBJ whole genome shotgun (WGS) entry which is preliminary data.</text>
</comment>
<dbReference type="PROSITE" id="PS50929">
    <property type="entry name" value="ABC_TM1F"/>
    <property type="match status" value="1"/>
</dbReference>
<keyword evidence="4 5" id="KW-0472">Membrane</keyword>
<dbReference type="InterPro" id="IPR011527">
    <property type="entry name" value="ABC1_TM_dom"/>
</dbReference>
<comment type="subcellular location">
    <subcellularLocation>
        <location evidence="1">Cell membrane</location>
        <topology evidence="1">Multi-pass membrane protein</topology>
    </subcellularLocation>
</comment>
<evidence type="ECO:0000313" key="7">
    <source>
        <dbReference type="EMBL" id="GGA27699.1"/>
    </source>
</evidence>
<dbReference type="SUPFAM" id="SSF90123">
    <property type="entry name" value="ABC transporter transmembrane region"/>
    <property type="match status" value="1"/>
</dbReference>
<evidence type="ECO:0000256" key="4">
    <source>
        <dbReference type="ARBA" id="ARBA00023136"/>
    </source>
</evidence>
<evidence type="ECO:0000313" key="8">
    <source>
        <dbReference type="Proteomes" id="UP000628017"/>
    </source>
</evidence>
<accession>A0A916VSR7</accession>
<dbReference type="InterPro" id="IPR036640">
    <property type="entry name" value="ABC1_TM_sf"/>
</dbReference>
<evidence type="ECO:0000259" key="6">
    <source>
        <dbReference type="PROSITE" id="PS50929"/>
    </source>
</evidence>
<feature type="transmembrane region" description="Helical" evidence="5">
    <location>
        <begin position="139"/>
        <end position="157"/>
    </location>
</feature>
<dbReference type="Proteomes" id="UP000628017">
    <property type="component" value="Unassembled WGS sequence"/>
</dbReference>
<feature type="domain" description="ABC transmembrane type-1" evidence="6">
    <location>
        <begin position="115"/>
        <end position="378"/>
    </location>
</feature>
<dbReference type="RefSeq" id="WP_188677337.1">
    <property type="nucleotide sequence ID" value="NZ_BMKA01000004.1"/>
</dbReference>
<keyword evidence="3 5" id="KW-1133">Transmembrane helix</keyword>
<proteinExistence type="predicted"/>
<dbReference type="Gene3D" id="1.20.1560.10">
    <property type="entry name" value="ABC transporter type 1, transmembrane domain"/>
    <property type="match status" value="1"/>
</dbReference>
<feature type="transmembrane region" description="Helical" evidence="5">
    <location>
        <begin position="31"/>
        <end position="52"/>
    </location>
</feature>
<dbReference type="GO" id="GO:0005886">
    <property type="term" value="C:plasma membrane"/>
    <property type="evidence" value="ECO:0007669"/>
    <property type="project" value="UniProtKB-SubCell"/>
</dbReference>
<feature type="transmembrane region" description="Helical" evidence="5">
    <location>
        <begin position="212"/>
        <end position="235"/>
    </location>
</feature>
<feature type="transmembrane region" description="Helical" evidence="5">
    <location>
        <begin position="317"/>
        <end position="334"/>
    </location>
</feature>
<evidence type="ECO:0000256" key="2">
    <source>
        <dbReference type="ARBA" id="ARBA00022692"/>
    </source>
</evidence>
<evidence type="ECO:0000256" key="3">
    <source>
        <dbReference type="ARBA" id="ARBA00022989"/>
    </source>
</evidence>
<feature type="transmembrane region" description="Helical" evidence="5">
    <location>
        <begin position="94"/>
        <end position="111"/>
    </location>
</feature>
<dbReference type="AlphaFoldDB" id="A0A916VSR7"/>
<feature type="transmembrane region" description="Helical" evidence="5">
    <location>
        <begin position="241"/>
        <end position="259"/>
    </location>
</feature>
<keyword evidence="8" id="KW-1185">Reference proteome</keyword>
<protein>
    <recommendedName>
        <fullName evidence="6">ABC transmembrane type-1 domain-containing protein</fullName>
    </recommendedName>
</protein>